<dbReference type="InterPro" id="IPR001054">
    <property type="entry name" value="A/G_cyclase"/>
</dbReference>
<dbReference type="InterPro" id="IPR028082">
    <property type="entry name" value="Peripla_BP_I"/>
</dbReference>
<organism evidence="3 4">
    <name type="scientific">Naegleria lovaniensis</name>
    <name type="common">Amoeba</name>
    <dbReference type="NCBI Taxonomy" id="51637"/>
    <lineage>
        <taxon>Eukaryota</taxon>
        <taxon>Discoba</taxon>
        <taxon>Heterolobosea</taxon>
        <taxon>Tetramitia</taxon>
        <taxon>Eutetramitia</taxon>
        <taxon>Vahlkampfiidae</taxon>
        <taxon>Naegleria</taxon>
    </lineage>
</organism>
<evidence type="ECO:0000313" key="3">
    <source>
        <dbReference type="EMBL" id="KAG2388055.1"/>
    </source>
</evidence>
<feature type="domain" description="Guanylate cyclase" evidence="2">
    <location>
        <begin position="722"/>
        <end position="860"/>
    </location>
</feature>
<dbReference type="SUPFAM" id="SSF53822">
    <property type="entry name" value="Periplasmic binding protein-like I"/>
    <property type="match status" value="1"/>
</dbReference>
<dbReference type="SMART" id="SM00044">
    <property type="entry name" value="CYCc"/>
    <property type="match status" value="1"/>
</dbReference>
<feature type="transmembrane region" description="Helical" evidence="1">
    <location>
        <begin position="681"/>
        <end position="703"/>
    </location>
</feature>
<dbReference type="InterPro" id="IPR029787">
    <property type="entry name" value="Nucleotide_cyclase"/>
</dbReference>
<keyword evidence="1" id="KW-0812">Transmembrane</keyword>
<dbReference type="PANTHER" id="PTHR43081">
    <property type="entry name" value="ADENYLATE CYCLASE, TERMINAL-DIFFERENTIATION SPECIFIC-RELATED"/>
    <property type="match status" value="1"/>
</dbReference>
<protein>
    <recommendedName>
        <fullName evidence="2">Guanylate cyclase domain-containing protein</fullName>
    </recommendedName>
</protein>
<keyword evidence="1" id="KW-1133">Transmembrane helix</keyword>
<name>A0AA88GSG4_NAELO</name>
<dbReference type="InterPro" id="IPR050697">
    <property type="entry name" value="Adenylyl/Guanylyl_Cyclase_3/4"/>
</dbReference>
<dbReference type="Pfam" id="PF00211">
    <property type="entry name" value="Guanylate_cyc"/>
    <property type="match status" value="1"/>
</dbReference>
<dbReference type="PANTHER" id="PTHR43081:SF1">
    <property type="entry name" value="ADENYLATE CYCLASE, TERMINAL-DIFFERENTIATION SPECIFIC"/>
    <property type="match status" value="1"/>
</dbReference>
<dbReference type="GeneID" id="68093361"/>
<gene>
    <name evidence="3" type="ORF">C9374_000905</name>
</gene>
<keyword evidence="1" id="KW-0472">Membrane</keyword>
<dbReference type="AlphaFoldDB" id="A0AA88GSG4"/>
<dbReference type="GO" id="GO:0035556">
    <property type="term" value="P:intracellular signal transduction"/>
    <property type="evidence" value="ECO:0007669"/>
    <property type="project" value="InterPro"/>
</dbReference>
<dbReference type="PROSITE" id="PS50125">
    <property type="entry name" value="GUANYLATE_CYCLASE_2"/>
    <property type="match status" value="1"/>
</dbReference>
<comment type="caution">
    <text evidence="3">The sequence shown here is derived from an EMBL/GenBank/DDBJ whole genome shotgun (WGS) entry which is preliminary data.</text>
</comment>
<accession>A0AA88GSG4</accession>
<proteinExistence type="predicted"/>
<dbReference type="Proteomes" id="UP000816034">
    <property type="component" value="Unassembled WGS sequence"/>
</dbReference>
<evidence type="ECO:0000313" key="4">
    <source>
        <dbReference type="Proteomes" id="UP000816034"/>
    </source>
</evidence>
<keyword evidence="4" id="KW-1185">Reference proteome</keyword>
<dbReference type="EMBL" id="PYSW02000011">
    <property type="protein sequence ID" value="KAG2388055.1"/>
    <property type="molecule type" value="Genomic_DNA"/>
</dbReference>
<dbReference type="CDD" id="cd07302">
    <property type="entry name" value="CHD"/>
    <property type="match status" value="1"/>
</dbReference>
<dbReference type="Gene3D" id="3.40.50.2300">
    <property type="match status" value="2"/>
</dbReference>
<reference evidence="3 4" key="1">
    <citation type="journal article" date="2018" name="BMC Genomics">
        <title>The genome of Naegleria lovaniensis, the basis for a comparative approach to unravel pathogenicity factors of the human pathogenic amoeba N. fowleri.</title>
        <authorList>
            <person name="Liechti N."/>
            <person name="Schurch N."/>
            <person name="Bruggmann R."/>
            <person name="Wittwer M."/>
        </authorList>
    </citation>
    <scope>NUCLEOTIDE SEQUENCE [LARGE SCALE GENOMIC DNA]</scope>
    <source>
        <strain evidence="3 4">ATCC 30569</strain>
    </source>
</reference>
<dbReference type="GO" id="GO:0009190">
    <property type="term" value="P:cyclic nucleotide biosynthetic process"/>
    <property type="evidence" value="ECO:0007669"/>
    <property type="project" value="InterPro"/>
</dbReference>
<dbReference type="SUPFAM" id="SSF55073">
    <property type="entry name" value="Nucleotide cyclase"/>
    <property type="match status" value="1"/>
</dbReference>
<sequence length="1036" mass="117970">MSSNNLNIDSECNVDGDVDNTISLQQLSRGYANPQAIIIALSNSSHILSLISSIQQTYNVHPKFRRGLVVYLINSLFDKHVEQEMSPGLSLIMQQETRFSVSYISHIPSVNSQKTIISEFRKGILQHLPENSPHDSLYLQKILEGYYVGKMIAGLVDLQSKPSFTALDFLNSIYSISSFTVSNVTFGAFKERCNLGLRENYIYSFNASSALFEEIYVKTYDMESCGLLRYENSKRNSISSVSKDAIQQPLVLVRLIPFEENESLPRNTLTLLSNVYDSSDEYVKGLQYFINIYNTKPRTHQFQQIRLHTEYYGLRQGKYSLEAKMKAMIEKQGVFAFVGTVLTLNTSYPDINSLLKAYNVPMLTLSQSLELRSPYSKYFINLRPSILDETASMINYFQTFGSIAIVYANTFEWTNNAIPTITQYCYANDFSVVMQPFNDMKDLQNILTKIEPKSIIVLGSDKDVETALKAVGDSSSYIRNIGFLSGSYTPTLQLQMQQILYRISNKYLYLPTLTTTPKIDNDVCAQDSSYSSQQNMKTFLSYYKQSNPDLHTLEGFLTGYFIETLLERAYQLSTTVTTNDFITTIFSGRTFNLMELMEVGPFGLECSSKQISSWNFSVADGCSESTNNVDSCDCNQGPRRVLLTRLTLTNDSILYNDVNFEFTFDTCGVKIIYPILTKGQIAGICIAGVCIICFIIFVILICYKCCGRTENTKYAPQTGNITCGFTDIQNSTVLWEQNEKGMREALIIHNDILRKLLETYRGYEVKTHGDSFYVAFADAVDALDWSIAVQHALLDAEWPSSLTQMWDCRTEWDLETKQKVWNGIRVRIGLHFGHADRIFDKTMHRPDYFGTTVNMASRIENSAYGGQVLISEEMFLELWKRLGVDMFKHVIFQDYNLQSYVEEIKTKILMETNDALSDVRSSMTLDLKSLPLSTNHTMDFRASISSLSSSMARKRHVSRPKYTCHDLGEFRLKGLQHMARLFEVKSDRTNKREFPAILRNLEKDPSVMSILSEGSSVETTHLRAHKFNNKVIPIVE</sequence>
<evidence type="ECO:0000256" key="1">
    <source>
        <dbReference type="SAM" id="Phobius"/>
    </source>
</evidence>
<dbReference type="Gene3D" id="3.30.70.1230">
    <property type="entry name" value="Nucleotide cyclase"/>
    <property type="match status" value="1"/>
</dbReference>
<evidence type="ECO:0000259" key="2">
    <source>
        <dbReference type="PROSITE" id="PS50125"/>
    </source>
</evidence>
<dbReference type="RefSeq" id="XP_044552047.1">
    <property type="nucleotide sequence ID" value="XM_044699194.1"/>
</dbReference>